<proteinExistence type="predicted"/>
<reference evidence="2 3" key="1">
    <citation type="submission" date="2021-06" db="EMBL/GenBank/DDBJ databases">
        <authorList>
            <person name="Palmer J.M."/>
        </authorList>
    </citation>
    <scope>NUCLEOTIDE SEQUENCE [LARGE SCALE GENOMIC DNA]</scope>
    <source>
        <strain evidence="2 3">AS_MEX2019</strain>
        <tissue evidence="2">Muscle</tissue>
    </source>
</reference>
<evidence type="ECO:0000313" key="3">
    <source>
        <dbReference type="Proteomes" id="UP001469553"/>
    </source>
</evidence>
<feature type="region of interest" description="Disordered" evidence="1">
    <location>
        <begin position="24"/>
        <end position="109"/>
    </location>
</feature>
<sequence>MEREIDRRIGAAATVMGALCRPSAEASVDHVVSQGDTEEPSQPSDKSNLPSTSQEPSSSSADTSSAAPKPSRPGPTRQLLRWQDSRGGRMKRGGQAFPSRGIPGRRFVR</sequence>
<protein>
    <submittedName>
        <fullName evidence="2">Uncharacterized protein</fullName>
    </submittedName>
</protein>
<dbReference type="EMBL" id="JAHRIP010021049">
    <property type="protein sequence ID" value="MEQ2288564.1"/>
    <property type="molecule type" value="Genomic_DNA"/>
</dbReference>
<feature type="compositionally biased region" description="Low complexity" evidence="1">
    <location>
        <begin position="47"/>
        <end position="69"/>
    </location>
</feature>
<gene>
    <name evidence="2" type="ORF">AMECASPLE_023891</name>
</gene>
<comment type="caution">
    <text evidence="2">The sequence shown here is derived from an EMBL/GenBank/DDBJ whole genome shotgun (WGS) entry which is preliminary data.</text>
</comment>
<evidence type="ECO:0000256" key="1">
    <source>
        <dbReference type="SAM" id="MobiDB-lite"/>
    </source>
</evidence>
<dbReference type="Proteomes" id="UP001469553">
    <property type="component" value="Unassembled WGS sequence"/>
</dbReference>
<name>A0ABV0Y461_9TELE</name>
<evidence type="ECO:0000313" key="2">
    <source>
        <dbReference type="EMBL" id="MEQ2288564.1"/>
    </source>
</evidence>
<accession>A0ABV0Y461</accession>
<keyword evidence="3" id="KW-1185">Reference proteome</keyword>
<organism evidence="2 3">
    <name type="scientific">Ameca splendens</name>
    <dbReference type="NCBI Taxonomy" id="208324"/>
    <lineage>
        <taxon>Eukaryota</taxon>
        <taxon>Metazoa</taxon>
        <taxon>Chordata</taxon>
        <taxon>Craniata</taxon>
        <taxon>Vertebrata</taxon>
        <taxon>Euteleostomi</taxon>
        <taxon>Actinopterygii</taxon>
        <taxon>Neopterygii</taxon>
        <taxon>Teleostei</taxon>
        <taxon>Neoteleostei</taxon>
        <taxon>Acanthomorphata</taxon>
        <taxon>Ovalentaria</taxon>
        <taxon>Atherinomorphae</taxon>
        <taxon>Cyprinodontiformes</taxon>
        <taxon>Goodeidae</taxon>
        <taxon>Ameca</taxon>
    </lineage>
</organism>